<evidence type="ECO:0000313" key="3">
    <source>
        <dbReference type="Proteomes" id="UP001232750"/>
    </source>
</evidence>
<feature type="transmembrane region" description="Helical" evidence="1">
    <location>
        <begin position="174"/>
        <end position="193"/>
    </location>
</feature>
<feature type="transmembrane region" description="Helical" evidence="1">
    <location>
        <begin position="279"/>
        <end position="298"/>
    </location>
</feature>
<feature type="transmembrane region" description="Helical" evidence="1">
    <location>
        <begin position="150"/>
        <end position="167"/>
    </location>
</feature>
<dbReference type="EMBL" id="JASJEU010000012">
    <property type="protein sequence ID" value="MDJ1650276.1"/>
    <property type="molecule type" value="Genomic_DNA"/>
</dbReference>
<feature type="transmembrane region" description="Helical" evidence="1">
    <location>
        <begin position="6"/>
        <end position="26"/>
    </location>
</feature>
<reference evidence="2 3" key="1">
    <citation type="submission" date="2023-05" db="EMBL/GenBank/DDBJ databases">
        <title>Gordonibacter KGMB12511T sp. nov., isolated from faeces of healthy Korean.</title>
        <authorList>
            <person name="Kim H.S."/>
            <person name="Kim J.-S."/>
            <person name="Suh M.K."/>
            <person name="Eom M.K."/>
            <person name="Do H.E."/>
            <person name="Lee J.-S."/>
        </authorList>
    </citation>
    <scope>NUCLEOTIDE SEQUENCE [LARGE SCALE GENOMIC DNA]</scope>
    <source>
        <strain evidence="2 3">KGMB12511</strain>
    </source>
</reference>
<keyword evidence="1" id="KW-0472">Membrane</keyword>
<organism evidence="2 3">
    <name type="scientific">Gordonibacter faecis</name>
    <dbReference type="NCBI Taxonomy" id="3047475"/>
    <lineage>
        <taxon>Bacteria</taxon>
        <taxon>Bacillati</taxon>
        <taxon>Actinomycetota</taxon>
        <taxon>Coriobacteriia</taxon>
        <taxon>Eggerthellales</taxon>
        <taxon>Eggerthellaceae</taxon>
        <taxon>Gordonibacter</taxon>
    </lineage>
</organism>
<dbReference type="Gene3D" id="1.20.120.1220">
    <property type="match status" value="1"/>
</dbReference>
<gene>
    <name evidence="2" type="ORF">QNJ86_05655</name>
</gene>
<comment type="caution">
    <text evidence="2">The sequence shown here is derived from an EMBL/GenBank/DDBJ whole genome shotgun (WGS) entry which is preliminary data.</text>
</comment>
<dbReference type="Proteomes" id="UP001232750">
    <property type="component" value="Unassembled WGS sequence"/>
</dbReference>
<proteinExistence type="predicted"/>
<name>A0ABT7DL72_9ACTN</name>
<protein>
    <submittedName>
        <fullName evidence="2">Peptidase A24</fullName>
    </submittedName>
</protein>
<feature type="transmembrane region" description="Helical" evidence="1">
    <location>
        <begin position="199"/>
        <end position="216"/>
    </location>
</feature>
<evidence type="ECO:0000256" key="1">
    <source>
        <dbReference type="SAM" id="Phobius"/>
    </source>
</evidence>
<sequence>MTAGALVAGAALVGAVAGWTVVPWASDRALKRVRARADSWWDDSLEVYRAFKCAHPGIEPASASPGEEGAVGLWRDYVLEQAHLGALTREHLCTLAQAGLDMSGTVAAGTEEERALRCSFRPRMWQRAICAVGAAMFAAFAAVLAPGVGAAVALCVCLLAMEVAVVCDLRARTIPLETCVLVVLAGAAFQVVVNGFEGVMAGLMFAGIAVVGSMAANRVLRGHCPGGAVGGGDVRCMGALSVATGAGAACGFAACYALAAATSLAGCATKRLTWTDGVPMAPFLTVWLACGASVSLVAT</sequence>
<keyword evidence="1" id="KW-0812">Transmembrane</keyword>
<feature type="transmembrane region" description="Helical" evidence="1">
    <location>
        <begin position="237"/>
        <end position="259"/>
    </location>
</feature>
<dbReference type="RefSeq" id="WP_283831630.1">
    <property type="nucleotide sequence ID" value="NZ_JASJEU010000012.1"/>
</dbReference>
<evidence type="ECO:0000313" key="2">
    <source>
        <dbReference type="EMBL" id="MDJ1650276.1"/>
    </source>
</evidence>
<keyword evidence="3" id="KW-1185">Reference proteome</keyword>
<feature type="transmembrane region" description="Helical" evidence="1">
    <location>
        <begin position="124"/>
        <end position="144"/>
    </location>
</feature>
<keyword evidence="1" id="KW-1133">Transmembrane helix</keyword>
<accession>A0ABT7DL72</accession>